<reference evidence="2 3" key="1">
    <citation type="journal article" date="2021" name="DNA Res.">
        <title>Genome analysis of Candida subhashii reveals its hybrid nature and dual mitochondrial genome conformations.</title>
        <authorList>
            <person name="Mixao V."/>
            <person name="Hegedusova E."/>
            <person name="Saus E."/>
            <person name="Pryszcz L.P."/>
            <person name="Cillingova A."/>
            <person name="Nosek J."/>
            <person name="Gabaldon T."/>
        </authorList>
    </citation>
    <scope>NUCLEOTIDE SEQUENCE [LARGE SCALE GENOMIC DNA]</scope>
    <source>
        <strain evidence="2 3">CBS 10753</strain>
    </source>
</reference>
<dbReference type="OrthoDB" id="4097129at2759"/>
<evidence type="ECO:0000313" key="3">
    <source>
        <dbReference type="Proteomes" id="UP000694255"/>
    </source>
</evidence>
<dbReference type="RefSeq" id="XP_049263703.1">
    <property type="nucleotide sequence ID" value="XM_049406829.1"/>
</dbReference>
<keyword evidence="3" id="KW-1185">Reference proteome</keyword>
<feature type="domain" description="Reverse transcriptase" evidence="1">
    <location>
        <begin position="149"/>
        <end position="430"/>
    </location>
</feature>
<sequence>MSSGEDNYPPTYIQDMLEQNRMSIGNETTFSTVDKLIGAENYYSWRLGFEGSNYDFMTHLGDGVAGYIGVVNDGMATDNKWMSERNHLPIINFLIKLPEGCIWYHYLTTALWVDRTNIRSATGLSPQYLVYGFQGHFNLDTLLNSEANLLLESGVLIPAFQQVYITIIPKKNRSNEIQNQRPISLINSNFKLICAMINKRLVQVLPTLLNTNQLGFIPGQSIDMALYQYYKVVELLKEPMEYNKESSILSIDFEKAFDSFNHNYLKAVLKHVNFGRRMYHCLSAVLCQQQGSLYIIKTLGRSFPMNKGTRQGNPLSPIIFNLMLEPFLFNIQQKCSGISIPTYCPLNLSVKYQAYADDVVLFMNQRDYPIVQMTWPGNPRFRDVPLHDRVLYINSFIYSRVYFYDLLWPMSDADIAFYEKQLKRYIGRISIAKCHAYPSTGGLNFINLAEQLKGKRAKMTYPLFFPSDNWGPVVLRDKIQFFLDMHTAAHHVPRYQFLFGHHIQSSANDARGHPKDLQALAAFSSIFSKSERFG</sequence>
<organism evidence="2 3">
    <name type="scientific">[Candida] subhashii</name>
    <dbReference type="NCBI Taxonomy" id="561895"/>
    <lineage>
        <taxon>Eukaryota</taxon>
        <taxon>Fungi</taxon>
        <taxon>Dikarya</taxon>
        <taxon>Ascomycota</taxon>
        <taxon>Saccharomycotina</taxon>
        <taxon>Pichiomycetes</taxon>
        <taxon>Debaryomycetaceae</taxon>
        <taxon>Spathaspora</taxon>
    </lineage>
</organism>
<accession>A0A8J5QFC6</accession>
<dbReference type="Proteomes" id="UP000694255">
    <property type="component" value="Unassembled WGS sequence"/>
</dbReference>
<gene>
    <name evidence="2" type="ORF">J8A68_003018</name>
</gene>
<dbReference type="PROSITE" id="PS50878">
    <property type="entry name" value="RT_POL"/>
    <property type="match status" value="1"/>
</dbReference>
<dbReference type="CDD" id="cd01650">
    <property type="entry name" value="RT_nLTR_like"/>
    <property type="match status" value="1"/>
</dbReference>
<proteinExistence type="predicted"/>
<evidence type="ECO:0000259" key="1">
    <source>
        <dbReference type="PROSITE" id="PS50878"/>
    </source>
</evidence>
<dbReference type="GeneID" id="73469819"/>
<protein>
    <recommendedName>
        <fullName evidence="1">Reverse transcriptase domain-containing protein</fullName>
    </recommendedName>
</protein>
<evidence type="ECO:0000313" key="2">
    <source>
        <dbReference type="EMBL" id="KAG7663471.1"/>
    </source>
</evidence>
<dbReference type="Pfam" id="PF00078">
    <property type="entry name" value="RVT_1"/>
    <property type="match status" value="1"/>
</dbReference>
<dbReference type="EMBL" id="JAGSYN010000137">
    <property type="protein sequence ID" value="KAG7663471.1"/>
    <property type="molecule type" value="Genomic_DNA"/>
</dbReference>
<name>A0A8J5QFC6_9ASCO</name>
<dbReference type="InterPro" id="IPR000477">
    <property type="entry name" value="RT_dom"/>
</dbReference>
<dbReference type="PANTHER" id="PTHR31635">
    <property type="entry name" value="REVERSE TRANSCRIPTASE DOMAIN-CONTAINING PROTEIN-RELATED"/>
    <property type="match status" value="1"/>
</dbReference>
<comment type="caution">
    <text evidence="2">The sequence shown here is derived from an EMBL/GenBank/DDBJ whole genome shotgun (WGS) entry which is preliminary data.</text>
</comment>
<dbReference type="AlphaFoldDB" id="A0A8J5QFC6"/>
<dbReference type="PANTHER" id="PTHR31635:SF196">
    <property type="entry name" value="REVERSE TRANSCRIPTASE DOMAIN-CONTAINING PROTEIN-RELATED"/>
    <property type="match status" value="1"/>
</dbReference>